<dbReference type="PANTHER" id="PTHR10678">
    <property type="entry name" value="26S PROTEASOME NON-ATPASE REGULATORY SUBUNIT 11/COP9 SIGNALOSOME COMPLEX SUBUNIT 2"/>
    <property type="match status" value="1"/>
</dbReference>
<dbReference type="GO" id="GO:0003676">
    <property type="term" value="F:nucleic acid binding"/>
    <property type="evidence" value="ECO:0007669"/>
    <property type="project" value="InterPro"/>
</dbReference>
<keyword evidence="6 12" id="KW-0647">Proteasome</keyword>
<dbReference type="Gene3D" id="1.25.40.570">
    <property type="match status" value="1"/>
</dbReference>
<dbReference type="GO" id="GO:0005524">
    <property type="term" value="F:ATP binding"/>
    <property type="evidence" value="ECO:0007669"/>
    <property type="project" value="UniProtKB-KW"/>
</dbReference>
<dbReference type="GO" id="GO:0003724">
    <property type="term" value="F:RNA helicase activity"/>
    <property type="evidence" value="ECO:0007669"/>
    <property type="project" value="InterPro"/>
</dbReference>
<sequence>MSSSESPEPMDLDSQEPEKSPMQLAYEEAKEVAATGDNDKAIKMFEKVIANLENDPSADAVKWAENSIYAMADCLVAKKDSQRLFGLQKELRPVLTLMAKAKTAKIVRTLIDKLAEIDGTTDLQIKACEDCIQWCREGKRSFLRHRVETRLADLELQIGQYNKALEILTGLVKEVKKLDDKLLLVEIHVIETKVHFALQNIPRAKASLTAAKTNANAIHCPPLMQAEMDLLSGVISCRENDFRTAYSYFYESYEAFNLQHDKKRAEQSLKYMVLSRIMGDQPGEVFNILKGKAGLKYGGGRVFDGLEKVAKAHEQRSLHDFEHTMQEYKKELVDEDPVLKYHLTELNESLLEQNLLKIIEPFDRIEIQRVAELIDLPLSRVQKKLSEMILDETLLGTLDQGIGVLVVYDELEVERVQKRKTEASSMYDDALATIDSCSNVVDSLYTKTTTMLFGNGGPKSTKKSTTAGAAQKTKGAAVKAVISQCLFDCPFMAVATAIASGGSDGSHVGSPIVLPGQKRCDFSYCGIDTPELVVDLERPLAVEEYLKARIRAFLRDPTLPALSDLCRVPPGVPRAVWYIENVREFMVEFNRVIAEVQTECNEESCPRMSATDEWHFLCAAHRKPVDCCAIDYIIHTVDGSTSLVLNPKNFPDRTKIPQSSLKFIPTIYRRLYRIFGHLFHHHRGIFFKVEAQSRMCARFTQFVRMHSLLGPSSSGGESSRTGSRVESNLYLVPDAAIGLLPTTPPIGSPTTSSEPSPKAEAALKSCEDVEGKAESDETSVDDGEASDAETVFIRMTGGSSDVDGFGSLGLSSTTLRSLSRMKYEQAAPVQREAIPLGLSWTDLIIQSKSGTGKTCAFGVIVCELTTPQLGLIQSLILAPSREIVNQIREEVSNICYYSQQLVTTVEEFTTVKTQHHVSVPDIIIGTAKQMYLLFRQRHVPVCADAGLLVLDEAD</sequence>
<evidence type="ECO:0000313" key="13">
    <source>
        <dbReference type="Proteomes" id="UP000591131"/>
    </source>
</evidence>
<dbReference type="InterPro" id="IPR005301">
    <property type="entry name" value="MOB_kinase_act_fam"/>
</dbReference>
<reference evidence="12 13" key="1">
    <citation type="submission" date="2020-04" db="EMBL/GenBank/DDBJ databases">
        <title>Perkinsus chesapeaki whole genome sequence.</title>
        <authorList>
            <person name="Bogema D.R."/>
        </authorList>
    </citation>
    <scope>NUCLEOTIDE SEQUENCE [LARGE SCALE GENOMIC DNA]</scope>
    <source>
        <strain evidence="12">ATCC PRA-425</strain>
    </source>
</reference>
<feature type="domain" description="PCI" evidence="9">
    <location>
        <begin position="241"/>
        <end position="412"/>
    </location>
</feature>
<dbReference type="InterPro" id="IPR036703">
    <property type="entry name" value="MOB_kinase_act_sf"/>
</dbReference>
<keyword evidence="5" id="KW-0067">ATP-binding</keyword>
<dbReference type="InterPro" id="IPR050871">
    <property type="entry name" value="26S_Proteasome/COP9_Components"/>
</dbReference>
<dbReference type="Pfam" id="PF18055">
    <property type="entry name" value="RPN6_N"/>
    <property type="match status" value="1"/>
</dbReference>
<proteinExistence type="inferred from homology"/>
<evidence type="ECO:0000256" key="4">
    <source>
        <dbReference type="ARBA" id="ARBA00022806"/>
    </source>
</evidence>
<dbReference type="Pfam" id="PF18503">
    <property type="entry name" value="RPN6_C_helix"/>
    <property type="match status" value="1"/>
</dbReference>
<dbReference type="Proteomes" id="UP000591131">
    <property type="component" value="Unassembled WGS sequence"/>
</dbReference>
<name>A0A7J6MK42_PERCH</name>
<gene>
    <name evidence="12" type="primary">PSMD11</name>
    <name evidence="12" type="ORF">FOL47_001046</name>
</gene>
<evidence type="ECO:0000256" key="3">
    <source>
        <dbReference type="ARBA" id="ARBA00022801"/>
    </source>
</evidence>
<feature type="domain" description="DEAD-box RNA helicase Q" evidence="11">
    <location>
        <begin position="803"/>
        <end position="831"/>
    </location>
</feature>
<dbReference type="InterPro" id="IPR040780">
    <property type="entry name" value="Rpn6_C_helix"/>
</dbReference>
<dbReference type="PROSITE" id="PS51195">
    <property type="entry name" value="Q_MOTIF"/>
    <property type="match status" value="1"/>
</dbReference>
<dbReference type="InterPro" id="IPR014014">
    <property type="entry name" value="RNA_helicase_DEAD_Q_motif"/>
</dbReference>
<evidence type="ECO:0000259" key="11">
    <source>
        <dbReference type="PROSITE" id="PS51195"/>
    </source>
</evidence>
<dbReference type="GO" id="GO:0000502">
    <property type="term" value="C:proteasome complex"/>
    <property type="evidence" value="ECO:0007669"/>
    <property type="project" value="UniProtKB-KW"/>
</dbReference>
<evidence type="ECO:0000256" key="1">
    <source>
        <dbReference type="ARBA" id="ARBA00007454"/>
    </source>
</evidence>
<dbReference type="SUPFAM" id="SSF52540">
    <property type="entry name" value="P-loop containing nucleoside triphosphate hydrolases"/>
    <property type="match status" value="1"/>
</dbReference>
<keyword evidence="3" id="KW-0378">Hydrolase</keyword>
<dbReference type="InterPro" id="IPR027417">
    <property type="entry name" value="P-loop_NTPase"/>
</dbReference>
<evidence type="ECO:0000256" key="7">
    <source>
        <dbReference type="PROSITE-ProRule" id="PRU00552"/>
    </source>
</evidence>
<dbReference type="Pfam" id="PF00270">
    <property type="entry name" value="DEAD"/>
    <property type="match status" value="1"/>
</dbReference>
<dbReference type="PROSITE" id="PS50250">
    <property type="entry name" value="PCI"/>
    <property type="match status" value="1"/>
</dbReference>
<dbReference type="Pfam" id="PF03637">
    <property type="entry name" value="Mob1_phocein"/>
    <property type="match status" value="1"/>
</dbReference>
<feature type="non-terminal residue" evidence="12">
    <location>
        <position position="1"/>
    </location>
</feature>
<evidence type="ECO:0000256" key="2">
    <source>
        <dbReference type="ARBA" id="ARBA00022741"/>
    </source>
</evidence>
<dbReference type="GO" id="GO:0016787">
    <property type="term" value="F:hydrolase activity"/>
    <property type="evidence" value="ECO:0007669"/>
    <property type="project" value="UniProtKB-KW"/>
</dbReference>
<dbReference type="SMART" id="SM01388">
    <property type="entry name" value="Mob1_phocein"/>
    <property type="match status" value="1"/>
</dbReference>
<evidence type="ECO:0000259" key="10">
    <source>
        <dbReference type="PROSITE" id="PS51192"/>
    </source>
</evidence>
<dbReference type="SUPFAM" id="SSF46785">
    <property type="entry name" value="Winged helix' DNA-binding domain"/>
    <property type="match status" value="1"/>
</dbReference>
<dbReference type="SUPFAM" id="SSF101152">
    <property type="entry name" value="Mob1/phocein"/>
    <property type="match status" value="1"/>
</dbReference>
<dbReference type="SMART" id="SM00753">
    <property type="entry name" value="PAM"/>
    <property type="match status" value="1"/>
</dbReference>
<evidence type="ECO:0000256" key="5">
    <source>
        <dbReference type="ARBA" id="ARBA00022840"/>
    </source>
</evidence>
<evidence type="ECO:0000256" key="6">
    <source>
        <dbReference type="ARBA" id="ARBA00022942"/>
    </source>
</evidence>
<dbReference type="AlphaFoldDB" id="A0A7J6MK42"/>
<dbReference type="InterPro" id="IPR011545">
    <property type="entry name" value="DEAD/DEAH_box_helicase_dom"/>
</dbReference>
<comment type="caution">
    <text evidence="12">The sequence shown here is derived from an EMBL/GenBank/DDBJ whole genome shotgun (WGS) entry which is preliminary data.</text>
</comment>
<dbReference type="OrthoDB" id="1418352at2759"/>
<dbReference type="InterPro" id="IPR014001">
    <property type="entry name" value="Helicase_ATP-bd"/>
</dbReference>
<keyword evidence="13" id="KW-1185">Reference proteome</keyword>
<dbReference type="Pfam" id="PF01399">
    <property type="entry name" value="PCI"/>
    <property type="match status" value="1"/>
</dbReference>
<comment type="similarity">
    <text evidence="1">Belongs to the proteasome subunit S9 family.</text>
</comment>
<dbReference type="SMART" id="SM00088">
    <property type="entry name" value="PINT"/>
    <property type="match status" value="1"/>
</dbReference>
<feature type="region of interest" description="Disordered" evidence="8">
    <location>
        <begin position="1"/>
        <end position="24"/>
    </location>
</feature>
<dbReference type="EMBL" id="JAAPAO010000123">
    <property type="protein sequence ID" value="KAF4671959.1"/>
    <property type="molecule type" value="Genomic_DNA"/>
</dbReference>
<dbReference type="InterPro" id="IPR036390">
    <property type="entry name" value="WH_DNA-bd_sf"/>
</dbReference>
<feature type="short sequence motif" description="Q motif" evidence="7">
    <location>
        <begin position="803"/>
        <end position="831"/>
    </location>
</feature>
<dbReference type="PROSITE" id="PS51192">
    <property type="entry name" value="HELICASE_ATP_BIND_1"/>
    <property type="match status" value="1"/>
</dbReference>
<dbReference type="Gene3D" id="1.20.140.30">
    <property type="entry name" value="MOB kinase activator"/>
    <property type="match status" value="1"/>
</dbReference>
<feature type="region of interest" description="Disordered" evidence="8">
    <location>
        <begin position="741"/>
        <end position="787"/>
    </location>
</feature>
<accession>A0A7J6MK42</accession>
<keyword evidence="2" id="KW-0547">Nucleotide-binding</keyword>
<organism evidence="12 13">
    <name type="scientific">Perkinsus chesapeaki</name>
    <name type="common">Clam parasite</name>
    <name type="synonym">Perkinsus andrewsi</name>
    <dbReference type="NCBI Taxonomy" id="330153"/>
    <lineage>
        <taxon>Eukaryota</taxon>
        <taxon>Sar</taxon>
        <taxon>Alveolata</taxon>
        <taxon>Perkinsozoa</taxon>
        <taxon>Perkinsea</taxon>
        <taxon>Perkinsida</taxon>
        <taxon>Perkinsidae</taxon>
        <taxon>Perkinsus</taxon>
    </lineage>
</organism>
<evidence type="ECO:0000256" key="8">
    <source>
        <dbReference type="SAM" id="MobiDB-lite"/>
    </source>
</evidence>
<feature type="compositionally biased region" description="Acidic residues" evidence="8">
    <location>
        <begin position="776"/>
        <end position="787"/>
    </location>
</feature>
<feature type="compositionally biased region" description="Basic and acidic residues" evidence="8">
    <location>
        <begin position="765"/>
        <end position="775"/>
    </location>
</feature>
<dbReference type="InterPro" id="IPR040773">
    <property type="entry name" value="Rpn6_N"/>
</dbReference>
<dbReference type="Gene3D" id="3.40.50.300">
    <property type="entry name" value="P-loop containing nucleotide triphosphate hydrolases"/>
    <property type="match status" value="1"/>
</dbReference>
<dbReference type="InterPro" id="IPR000717">
    <property type="entry name" value="PCI_dom"/>
</dbReference>
<evidence type="ECO:0000259" key="9">
    <source>
        <dbReference type="PROSITE" id="PS50250"/>
    </source>
</evidence>
<keyword evidence="4" id="KW-0347">Helicase</keyword>
<feature type="domain" description="Helicase ATP-binding" evidence="10">
    <location>
        <begin position="834"/>
        <end position="954"/>
    </location>
</feature>
<evidence type="ECO:0000313" key="12">
    <source>
        <dbReference type="EMBL" id="KAF4671959.1"/>
    </source>
</evidence>
<protein>
    <submittedName>
        <fullName evidence="12">26S proteasome non-ATPase regulatory subunit 11</fullName>
    </submittedName>
</protein>